<proteinExistence type="predicted"/>
<name>A0A3L8PT37_9GAMM</name>
<dbReference type="AlphaFoldDB" id="A0A3L8PT37"/>
<sequence length="141" mass="15505">MINKLIPSALFILLSPFYQVAATSAQEIATPSSNFVNFKSARAFCKYAKQHKGTFVSCIPISNPNKTADLEVKIDGKKVTPNITVSHQGMYVYYTFDKDTVINVTVTNLETNKAIYDGAAEDKLGLKCGYNKCVPWVKGKG</sequence>
<comment type="caution">
    <text evidence="2">The sequence shown here is derived from an EMBL/GenBank/DDBJ whole genome shotgun (WGS) entry which is preliminary data.</text>
</comment>
<feature type="signal peptide" evidence="1">
    <location>
        <begin position="1"/>
        <end position="21"/>
    </location>
</feature>
<keyword evidence="1" id="KW-0732">Signal</keyword>
<feature type="chain" id="PRO_5017946973" evidence="1">
    <location>
        <begin position="22"/>
        <end position="141"/>
    </location>
</feature>
<dbReference type="EMBL" id="QZEI01000065">
    <property type="protein sequence ID" value="RLV58561.1"/>
    <property type="molecule type" value="Genomic_DNA"/>
</dbReference>
<gene>
    <name evidence="2" type="ORF">D5018_16610</name>
</gene>
<organism evidence="2 3">
    <name type="scientific">Parashewanella curva</name>
    <dbReference type="NCBI Taxonomy" id="2338552"/>
    <lineage>
        <taxon>Bacteria</taxon>
        <taxon>Pseudomonadati</taxon>
        <taxon>Pseudomonadota</taxon>
        <taxon>Gammaproteobacteria</taxon>
        <taxon>Alteromonadales</taxon>
        <taxon>Shewanellaceae</taxon>
        <taxon>Parashewanella</taxon>
    </lineage>
</organism>
<accession>A0A3L8PT37</accession>
<dbReference type="OrthoDB" id="9826969at2"/>
<evidence type="ECO:0000256" key="1">
    <source>
        <dbReference type="SAM" id="SignalP"/>
    </source>
</evidence>
<protein>
    <submittedName>
        <fullName evidence="2">Uncharacterized protein</fullName>
    </submittedName>
</protein>
<dbReference type="RefSeq" id="WP_121840114.1">
    <property type="nucleotide sequence ID" value="NZ_ML014814.1"/>
</dbReference>
<dbReference type="Proteomes" id="UP000281474">
    <property type="component" value="Unassembled WGS sequence"/>
</dbReference>
<keyword evidence="3" id="KW-1185">Reference proteome</keyword>
<reference evidence="2 3" key="1">
    <citation type="submission" date="2018-09" db="EMBL/GenBank/DDBJ databases">
        <title>Phylogeny of the Shewanellaceae, and recommendation for two new genera, Pseudoshewanella and Parashewanella.</title>
        <authorList>
            <person name="Wang G."/>
        </authorList>
    </citation>
    <scope>NUCLEOTIDE SEQUENCE [LARGE SCALE GENOMIC DNA]</scope>
    <source>
        <strain evidence="2 3">C51</strain>
    </source>
</reference>
<evidence type="ECO:0000313" key="3">
    <source>
        <dbReference type="Proteomes" id="UP000281474"/>
    </source>
</evidence>
<evidence type="ECO:0000313" key="2">
    <source>
        <dbReference type="EMBL" id="RLV58561.1"/>
    </source>
</evidence>